<accession>A0ABW2SLE6</accession>
<organism evidence="8 9">
    <name type="scientific">Schaalia naturae</name>
    <dbReference type="NCBI Taxonomy" id="635203"/>
    <lineage>
        <taxon>Bacteria</taxon>
        <taxon>Bacillati</taxon>
        <taxon>Actinomycetota</taxon>
        <taxon>Actinomycetes</taxon>
        <taxon>Actinomycetales</taxon>
        <taxon>Actinomycetaceae</taxon>
        <taxon>Schaalia</taxon>
    </lineage>
</organism>
<keyword evidence="1" id="KW-0813">Transport</keyword>
<evidence type="ECO:0000256" key="4">
    <source>
        <dbReference type="ARBA" id="ARBA00022683"/>
    </source>
</evidence>
<dbReference type="Gene3D" id="3.30.1360.60">
    <property type="entry name" value="Glucose permease domain IIB"/>
    <property type="match status" value="1"/>
</dbReference>
<keyword evidence="5" id="KW-0418">Kinase</keyword>
<dbReference type="PROSITE" id="PS51098">
    <property type="entry name" value="PTS_EIIB_TYPE_1"/>
    <property type="match status" value="1"/>
</dbReference>
<dbReference type="SUPFAM" id="SSF55604">
    <property type="entry name" value="Glucose permease domain IIB"/>
    <property type="match status" value="1"/>
</dbReference>
<comment type="caution">
    <text evidence="8">The sequence shown here is derived from an EMBL/GenBank/DDBJ whole genome shotgun (WGS) entry which is preliminary data.</text>
</comment>
<feature type="active site" description="Phosphocysteine intermediate; for EIIB activity" evidence="6">
    <location>
        <position position="28"/>
    </location>
</feature>
<reference evidence="9" key="1">
    <citation type="journal article" date="2019" name="Int. J. Syst. Evol. Microbiol.">
        <title>The Global Catalogue of Microorganisms (GCM) 10K type strain sequencing project: providing services to taxonomists for standard genome sequencing and annotation.</title>
        <authorList>
            <consortium name="The Broad Institute Genomics Platform"/>
            <consortium name="The Broad Institute Genome Sequencing Center for Infectious Disease"/>
            <person name="Wu L."/>
            <person name="Ma J."/>
        </authorList>
    </citation>
    <scope>NUCLEOTIDE SEQUENCE [LARGE SCALE GENOMIC DNA]</scope>
    <source>
        <strain evidence="9">CCUG 56698</strain>
    </source>
</reference>
<evidence type="ECO:0000259" key="7">
    <source>
        <dbReference type="PROSITE" id="PS51098"/>
    </source>
</evidence>
<dbReference type="PROSITE" id="PS01035">
    <property type="entry name" value="PTS_EIIB_TYPE_1_CYS"/>
    <property type="match status" value="1"/>
</dbReference>
<evidence type="ECO:0000256" key="6">
    <source>
        <dbReference type="PROSITE-ProRule" id="PRU00421"/>
    </source>
</evidence>
<evidence type="ECO:0000256" key="3">
    <source>
        <dbReference type="ARBA" id="ARBA00022679"/>
    </source>
</evidence>
<evidence type="ECO:0000256" key="2">
    <source>
        <dbReference type="ARBA" id="ARBA00022597"/>
    </source>
</evidence>
<dbReference type="InterPro" id="IPR036878">
    <property type="entry name" value="Glu_permease_IIB"/>
</dbReference>
<gene>
    <name evidence="8" type="ORF">ACFQWG_05460</name>
</gene>
<evidence type="ECO:0000256" key="5">
    <source>
        <dbReference type="ARBA" id="ARBA00022777"/>
    </source>
</evidence>
<dbReference type="InterPro" id="IPR050429">
    <property type="entry name" value="PTS_Glucose_EIICBA"/>
</dbReference>
<feature type="domain" description="PTS EIIB type-1" evidence="7">
    <location>
        <begin position="6"/>
        <end position="81"/>
    </location>
</feature>
<dbReference type="NCBIfam" id="TIGR00826">
    <property type="entry name" value="EIIB_glc"/>
    <property type="match status" value="1"/>
</dbReference>
<dbReference type="InterPro" id="IPR018113">
    <property type="entry name" value="PTrfase_EIIB_Cys"/>
</dbReference>
<dbReference type="PANTHER" id="PTHR30009">
    <property type="entry name" value="CYTOCHROME C-TYPE SYNTHESIS PROTEIN AND PTS TRANSMEMBRANE COMPONENT"/>
    <property type="match status" value="1"/>
</dbReference>
<evidence type="ECO:0000256" key="1">
    <source>
        <dbReference type="ARBA" id="ARBA00022448"/>
    </source>
</evidence>
<sequence length="81" mass="8715">MREHTMSQAESVLDALGGWDNIEDIEACITRIRVEVDDDSLVDEAALKQAGAFGVVKVGTSIQVVMGPQADAIVSDIEDLR</sequence>
<keyword evidence="4" id="KW-0598">Phosphotransferase system</keyword>
<evidence type="ECO:0000313" key="8">
    <source>
        <dbReference type="EMBL" id="MFC7580656.1"/>
    </source>
</evidence>
<name>A0ABW2SLE6_9ACTO</name>
<protein>
    <submittedName>
        <fullName evidence="8">PTS glucose/sucrose transporter subunit IIB</fullName>
    </submittedName>
</protein>
<dbReference type="InterPro" id="IPR001996">
    <property type="entry name" value="PTS_IIB_1"/>
</dbReference>
<dbReference type="Proteomes" id="UP001596527">
    <property type="component" value="Unassembled WGS sequence"/>
</dbReference>
<dbReference type="PANTHER" id="PTHR30009:SF24">
    <property type="entry name" value="PTS SYSTEM, IIBC COMPONENT"/>
    <property type="match status" value="1"/>
</dbReference>
<evidence type="ECO:0000313" key="9">
    <source>
        <dbReference type="Proteomes" id="UP001596527"/>
    </source>
</evidence>
<keyword evidence="2" id="KW-0762">Sugar transport</keyword>
<dbReference type="CDD" id="cd00212">
    <property type="entry name" value="PTS_IIB_glc"/>
    <property type="match status" value="1"/>
</dbReference>
<dbReference type="RefSeq" id="WP_291497351.1">
    <property type="nucleotide sequence ID" value="NZ_JBHTEF010000001.1"/>
</dbReference>
<dbReference type="Pfam" id="PF00367">
    <property type="entry name" value="PTS_EIIB"/>
    <property type="match status" value="1"/>
</dbReference>
<proteinExistence type="predicted"/>
<keyword evidence="9" id="KW-1185">Reference proteome</keyword>
<keyword evidence="3" id="KW-0808">Transferase</keyword>
<dbReference type="EMBL" id="JBHTEF010000001">
    <property type="protein sequence ID" value="MFC7580656.1"/>
    <property type="molecule type" value="Genomic_DNA"/>
</dbReference>